<evidence type="ECO:0000313" key="4">
    <source>
        <dbReference type="Proteomes" id="UP000185161"/>
    </source>
</evidence>
<reference evidence="4" key="2">
    <citation type="submission" date="2016-12" db="EMBL/GenBank/DDBJ databases">
        <title>Whole genome sequencing of Sphingomonas sp. ABOJV.</title>
        <authorList>
            <person name="Conlan S."/>
            <person name="Thomas P.J."/>
            <person name="Mullikin J."/>
            <person name="Palmore T.N."/>
            <person name="Frank K.M."/>
            <person name="Segre J.A."/>
        </authorList>
    </citation>
    <scope>NUCLEOTIDE SEQUENCE [LARGE SCALE GENOMIC DNA]</scope>
    <source>
        <strain evidence="4">ABOJV</strain>
    </source>
</reference>
<dbReference type="EMBL" id="QQWO01000001">
    <property type="protein sequence ID" value="RSV08391.1"/>
    <property type="molecule type" value="Genomic_DNA"/>
</dbReference>
<accession>A0A1L6JFV5</accession>
<dbReference type="Proteomes" id="UP000286681">
    <property type="component" value="Unassembled WGS sequence"/>
</dbReference>
<evidence type="ECO:0000313" key="3">
    <source>
        <dbReference type="EMBL" id="RSV08391.1"/>
    </source>
</evidence>
<dbReference type="Proteomes" id="UP000185161">
    <property type="component" value="Chromosome"/>
</dbReference>
<feature type="transmembrane region" description="Helical" evidence="1">
    <location>
        <begin position="188"/>
        <end position="206"/>
    </location>
</feature>
<protein>
    <recommendedName>
        <fullName evidence="6">Glycosyltransferase RgtA/B/C/D-like domain-containing protein</fullName>
    </recommendedName>
</protein>
<keyword evidence="1" id="KW-1133">Transmembrane helix</keyword>
<keyword evidence="1" id="KW-0472">Membrane</keyword>
<reference evidence="3 5" key="3">
    <citation type="submission" date="2018-07" db="EMBL/GenBank/DDBJ databases">
        <title>Genomic and Epidemiologic Investigation of an Indolent Hospital Outbreak.</title>
        <authorList>
            <person name="Johnson R.C."/>
            <person name="Deming C."/>
            <person name="Conlan S."/>
            <person name="Zellmer C.J."/>
            <person name="Michelin A.V."/>
            <person name="Lee-Lin S."/>
            <person name="Thomas P.J."/>
            <person name="Park M."/>
            <person name="Weingarten R.A."/>
            <person name="Less J."/>
            <person name="Dekker J.P."/>
            <person name="Frank K.M."/>
            <person name="Musser K.A."/>
            <person name="Mcquiston J.R."/>
            <person name="Henderson D.K."/>
            <person name="Lau A.F."/>
            <person name="Palmore T.N."/>
            <person name="Segre J.A."/>
        </authorList>
    </citation>
    <scope>NUCLEOTIDE SEQUENCE [LARGE SCALE GENOMIC DNA]</scope>
    <source>
        <strain evidence="3 5">SK-NIH.Env10_0317</strain>
    </source>
</reference>
<dbReference type="OrthoDB" id="8141049at2"/>
<keyword evidence="4" id="KW-1185">Reference proteome</keyword>
<dbReference type="KEGG" id="skr:BRX40_04665"/>
<feature type="transmembrane region" description="Helical" evidence="1">
    <location>
        <begin position="372"/>
        <end position="391"/>
    </location>
</feature>
<proteinExistence type="predicted"/>
<dbReference type="AlphaFoldDB" id="A0A1L6JFV5"/>
<gene>
    <name evidence="2" type="ORF">BRX40_04665</name>
    <name evidence="3" type="ORF">CA257_01345</name>
</gene>
<keyword evidence="1" id="KW-0812">Transmembrane</keyword>
<feature type="transmembrane region" description="Helical" evidence="1">
    <location>
        <begin position="332"/>
        <end position="352"/>
    </location>
</feature>
<reference evidence="2" key="1">
    <citation type="submission" date="2016-12" db="EMBL/GenBank/DDBJ databases">
        <title>Whole genome sequencing of Sphingomonas koreensis.</title>
        <authorList>
            <person name="Conlan S."/>
            <person name="Thomas P.J."/>
            <person name="Mullikin J."/>
            <person name="Palmore T.N."/>
            <person name="Frank K.M."/>
            <person name="Segre J.A."/>
        </authorList>
    </citation>
    <scope>NUCLEOTIDE SEQUENCE</scope>
    <source>
        <strain evidence="2">ABOJV</strain>
    </source>
</reference>
<evidence type="ECO:0000313" key="2">
    <source>
        <dbReference type="EMBL" id="APR54816.1"/>
    </source>
</evidence>
<feature type="transmembrane region" description="Helical" evidence="1">
    <location>
        <begin position="165"/>
        <end position="182"/>
    </location>
</feature>
<organism evidence="2 4">
    <name type="scientific">Sphingomonas koreensis</name>
    <dbReference type="NCBI Taxonomy" id="93064"/>
    <lineage>
        <taxon>Bacteria</taxon>
        <taxon>Pseudomonadati</taxon>
        <taxon>Pseudomonadota</taxon>
        <taxon>Alphaproteobacteria</taxon>
        <taxon>Sphingomonadales</taxon>
        <taxon>Sphingomonadaceae</taxon>
        <taxon>Sphingomonas</taxon>
    </lineage>
</organism>
<dbReference type="STRING" id="93064.BRX40_04665"/>
<feature type="transmembrane region" description="Helical" evidence="1">
    <location>
        <begin position="136"/>
        <end position="153"/>
    </location>
</feature>
<evidence type="ECO:0008006" key="6">
    <source>
        <dbReference type="Google" id="ProtNLM"/>
    </source>
</evidence>
<dbReference type="EMBL" id="CP018820">
    <property type="protein sequence ID" value="APR54816.1"/>
    <property type="molecule type" value="Genomic_DNA"/>
</dbReference>
<evidence type="ECO:0000256" key="1">
    <source>
        <dbReference type="SAM" id="Phobius"/>
    </source>
</evidence>
<feature type="transmembrane region" description="Helical" evidence="1">
    <location>
        <begin position="218"/>
        <end position="240"/>
    </location>
</feature>
<evidence type="ECO:0000313" key="5">
    <source>
        <dbReference type="Proteomes" id="UP000286681"/>
    </source>
</evidence>
<sequence length="539" mass="60037">MLIAFREPVWSGFDLGFGDRADAIIEISLLEHWRNVLAGYSTWNAPIYFHPHSGTLGYNDGYFLYGLVYSFWRLWFDPFLSDTLNAATFKTIGFFASWWLTRRTLGWQAPVALLVAAIFTISNAMAIHAVHAQLQSVGLIPVAMILATGAARAQVAGLTMRARMAGIVLALLMAAWLVTAYYMAWFTLWFGCVFVLCWLIASGNWRPGDALRLLRAHGATLAICFAAFAVAVIPFLSVYLPKAGESGGHGYWKMLGYLVTPVDLVNTGPGNLLWGWINSGMRALLGQFAPDPDLPRRVFGGEHESGFPVLLFILTVTALWQVLRRRVQADPVLLAFAMAIAASWLLTIQLWVVSPWGAVFHLVPGAKGLRVVLRYQIFLILPVLLIVAAVYRHRLMALLADRRATGMALVALLLVEQLNSGSSAQLSRSAYWTPLTAIPAPPAGCRSFYAVQTRIGEPIYRSAAMHGKHPHNDDSMLLAQLWRVPTLGGYSTFQPRDWVFADPLKPDYDARVRRYIESHRLKGVCRLDVRDAQPWQRIN</sequence>
<feature type="transmembrane region" description="Helical" evidence="1">
    <location>
        <begin position="111"/>
        <end position="130"/>
    </location>
</feature>
<name>A0A1L6JFV5_9SPHN</name>